<dbReference type="EMBL" id="DUZY01000334">
    <property type="protein sequence ID" value="DAD49676.1"/>
    <property type="molecule type" value="Genomic_DNA"/>
</dbReference>
<accession>A0A823A0Z7</accession>
<protein>
    <submittedName>
        <fullName evidence="1">Uncharacterized protein</fullName>
    </submittedName>
</protein>
<gene>
    <name evidence="2" type="ORF">HUJ06_000201</name>
    <name evidence="1" type="ORF">HUJ06_031921</name>
</gene>
<name>A0A823A0Z7_NELNU</name>
<keyword evidence="3" id="KW-1185">Reference proteome</keyword>
<evidence type="ECO:0000313" key="1">
    <source>
        <dbReference type="EMBL" id="DAD49235.1"/>
    </source>
</evidence>
<sequence>MDFCFQFHTPNDPHEKAYGNAFISMDQSFGQLQTTNQLQTTKKNEEMKIIQNFVIFIFN</sequence>
<evidence type="ECO:0000313" key="3">
    <source>
        <dbReference type="Proteomes" id="UP000607653"/>
    </source>
</evidence>
<evidence type="ECO:0000313" key="2">
    <source>
        <dbReference type="EMBL" id="DAD49676.1"/>
    </source>
</evidence>
<dbReference type="EMBL" id="DUZY01000009">
    <property type="protein sequence ID" value="DAD49235.1"/>
    <property type="molecule type" value="Genomic_DNA"/>
</dbReference>
<comment type="caution">
    <text evidence="1">The sequence shown here is derived from an EMBL/GenBank/DDBJ whole genome shotgun (WGS) entry which is preliminary data.</text>
</comment>
<proteinExistence type="predicted"/>
<reference evidence="1 3" key="1">
    <citation type="journal article" date="2020" name="Mol. Biol. Evol.">
        <title>Distinct Expression and Methylation Patterns for Genes with Different Fates following a Single Whole-Genome Duplication in Flowering Plants.</title>
        <authorList>
            <person name="Shi T."/>
            <person name="Rahmani R.S."/>
            <person name="Gugger P.F."/>
            <person name="Wang M."/>
            <person name="Li H."/>
            <person name="Zhang Y."/>
            <person name="Li Z."/>
            <person name="Wang Q."/>
            <person name="Van de Peer Y."/>
            <person name="Marchal K."/>
            <person name="Chen J."/>
        </authorList>
    </citation>
    <scope>NUCLEOTIDE SEQUENCE [LARGE SCALE GENOMIC DNA]</scope>
    <source>
        <tissue evidence="1">Leaf</tissue>
    </source>
</reference>
<dbReference type="AlphaFoldDB" id="A0A823A0Z7"/>
<dbReference type="Proteomes" id="UP000607653">
    <property type="component" value="Unassembled WGS sequence"/>
</dbReference>
<organism evidence="1 3">
    <name type="scientific">Nelumbo nucifera</name>
    <name type="common">Sacred lotus</name>
    <dbReference type="NCBI Taxonomy" id="4432"/>
    <lineage>
        <taxon>Eukaryota</taxon>
        <taxon>Viridiplantae</taxon>
        <taxon>Streptophyta</taxon>
        <taxon>Embryophyta</taxon>
        <taxon>Tracheophyta</taxon>
        <taxon>Spermatophyta</taxon>
        <taxon>Magnoliopsida</taxon>
        <taxon>Proteales</taxon>
        <taxon>Nelumbonaceae</taxon>
        <taxon>Nelumbo</taxon>
    </lineage>
</organism>